<feature type="compositionally biased region" description="Polar residues" evidence="7">
    <location>
        <begin position="54"/>
        <end position="68"/>
    </location>
</feature>
<dbReference type="GO" id="GO:0005524">
    <property type="term" value="F:ATP binding"/>
    <property type="evidence" value="ECO:0007669"/>
    <property type="project" value="UniProtKB-KW"/>
</dbReference>
<keyword evidence="11" id="KW-1185">Reference proteome</keyword>
<proteinExistence type="predicted"/>
<dbReference type="InterPro" id="IPR011709">
    <property type="entry name" value="DEAD-box_helicase_OB_fold"/>
</dbReference>
<evidence type="ECO:0000256" key="4">
    <source>
        <dbReference type="ARBA" id="ARBA00022806"/>
    </source>
</evidence>
<reference evidence="10" key="1">
    <citation type="submission" date="2020-03" db="EMBL/GenBank/DDBJ databases">
        <title>Site-based positive gene gene selection in Geosmithia morbida across the United States reveals a broad range of putative effectors and factors for local host and environmental adapation.</title>
        <authorList>
            <person name="Onufrak A."/>
            <person name="Murdoch R.W."/>
            <person name="Gazis R."/>
            <person name="Huff M."/>
            <person name="Staton M."/>
            <person name="Klingeman W."/>
            <person name="Hadziabdic D."/>
        </authorList>
    </citation>
    <scope>NUCLEOTIDE SEQUENCE</scope>
    <source>
        <strain evidence="10">1262</strain>
    </source>
</reference>
<dbReference type="PROSITE" id="PS51194">
    <property type="entry name" value="HELICASE_CTER"/>
    <property type="match status" value="1"/>
</dbReference>
<evidence type="ECO:0000256" key="2">
    <source>
        <dbReference type="ARBA" id="ARBA00022741"/>
    </source>
</evidence>
<dbReference type="CDD" id="cd18791">
    <property type="entry name" value="SF2_C_RHA"/>
    <property type="match status" value="1"/>
</dbReference>
<dbReference type="SMART" id="SM00847">
    <property type="entry name" value="HA2"/>
    <property type="match status" value="1"/>
</dbReference>
<accession>A0A9P4YV13</accession>
<evidence type="ECO:0000256" key="6">
    <source>
        <dbReference type="ARBA" id="ARBA00047984"/>
    </source>
</evidence>
<organism evidence="10 11">
    <name type="scientific">Geosmithia morbida</name>
    <dbReference type="NCBI Taxonomy" id="1094350"/>
    <lineage>
        <taxon>Eukaryota</taxon>
        <taxon>Fungi</taxon>
        <taxon>Dikarya</taxon>
        <taxon>Ascomycota</taxon>
        <taxon>Pezizomycotina</taxon>
        <taxon>Sordariomycetes</taxon>
        <taxon>Hypocreomycetidae</taxon>
        <taxon>Hypocreales</taxon>
        <taxon>Bionectriaceae</taxon>
        <taxon>Geosmithia</taxon>
    </lineage>
</organism>
<name>A0A9P4YV13_9HYPO</name>
<comment type="catalytic activity">
    <reaction evidence="6">
        <text>ATP + H2O = ADP + phosphate + H(+)</text>
        <dbReference type="Rhea" id="RHEA:13065"/>
        <dbReference type="ChEBI" id="CHEBI:15377"/>
        <dbReference type="ChEBI" id="CHEBI:15378"/>
        <dbReference type="ChEBI" id="CHEBI:30616"/>
        <dbReference type="ChEBI" id="CHEBI:43474"/>
        <dbReference type="ChEBI" id="CHEBI:456216"/>
        <dbReference type="EC" id="3.6.4.13"/>
    </reaction>
</comment>
<dbReference type="GO" id="GO:0016787">
    <property type="term" value="F:hydrolase activity"/>
    <property type="evidence" value="ECO:0007669"/>
    <property type="project" value="UniProtKB-KW"/>
</dbReference>
<comment type="caution">
    <text evidence="10">The sequence shown here is derived from an EMBL/GenBank/DDBJ whole genome shotgun (WGS) entry which is preliminary data.</text>
</comment>
<dbReference type="GO" id="GO:0005730">
    <property type="term" value="C:nucleolus"/>
    <property type="evidence" value="ECO:0007669"/>
    <property type="project" value="TreeGrafter"/>
</dbReference>
<dbReference type="Pfam" id="PF21010">
    <property type="entry name" value="HA2_C"/>
    <property type="match status" value="1"/>
</dbReference>
<dbReference type="InterPro" id="IPR011545">
    <property type="entry name" value="DEAD/DEAH_box_helicase_dom"/>
</dbReference>
<evidence type="ECO:0000259" key="8">
    <source>
        <dbReference type="PROSITE" id="PS51192"/>
    </source>
</evidence>
<protein>
    <recommendedName>
        <fullName evidence="1">RNA helicase</fullName>
        <ecNumber evidence="1">3.6.4.13</ecNumber>
    </recommendedName>
</protein>
<dbReference type="Gene3D" id="1.20.120.1080">
    <property type="match status" value="1"/>
</dbReference>
<dbReference type="Pfam" id="PF07717">
    <property type="entry name" value="OB_NTP_bind"/>
    <property type="match status" value="1"/>
</dbReference>
<dbReference type="SMART" id="SM00490">
    <property type="entry name" value="HELICc"/>
    <property type="match status" value="1"/>
</dbReference>
<dbReference type="InterPro" id="IPR002464">
    <property type="entry name" value="DNA/RNA_helicase_DEAH_CS"/>
</dbReference>
<dbReference type="GO" id="GO:0045943">
    <property type="term" value="P:positive regulation of transcription by RNA polymerase I"/>
    <property type="evidence" value="ECO:0007669"/>
    <property type="project" value="TreeGrafter"/>
</dbReference>
<evidence type="ECO:0000313" key="10">
    <source>
        <dbReference type="EMBL" id="KAF4123330.1"/>
    </source>
</evidence>
<dbReference type="PANTHER" id="PTHR18934">
    <property type="entry name" value="ATP-DEPENDENT RNA HELICASE"/>
    <property type="match status" value="1"/>
</dbReference>
<dbReference type="AlphaFoldDB" id="A0A9P4YV13"/>
<keyword evidence="5" id="KW-0067">ATP-binding</keyword>
<evidence type="ECO:0000313" key="11">
    <source>
        <dbReference type="Proteomes" id="UP000749293"/>
    </source>
</evidence>
<keyword evidence="3" id="KW-0378">Hydrolase</keyword>
<dbReference type="PROSITE" id="PS51192">
    <property type="entry name" value="HELICASE_ATP_BIND_1"/>
    <property type="match status" value="1"/>
</dbReference>
<evidence type="ECO:0000259" key="9">
    <source>
        <dbReference type="PROSITE" id="PS51194"/>
    </source>
</evidence>
<dbReference type="GO" id="GO:0003725">
    <property type="term" value="F:double-stranded RNA binding"/>
    <property type="evidence" value="ECO:0007669"/>
    <property type="project" value="TreeGrafter"/>
</dbReference>
<evidence type="ECO:0000256" key="1">
    <source>
        <dbReference type="ARBA" id="ARBA00012552"/>
    </source>
</evidence>
<dbReference type="SMART" id="SM00487">
    <property type="entry name" value="DEXDc"/>
    <property type="match status" value="1"/>
</dbReference>
<sequence>MGPRTKPPLKRSKKEKKDPNIITFSNGKTLSLEAYLANPKPKPSPASAQPPTEPSSAEATSTLGTTSKDPAEEVKLKVKEQAPKRKWDDRKSKDDEKKSHEGVKPRPQKDPKTWQRHCKPEQRNTDDKGLLKERQKLPIAQNRGDIQKAVQDSDVLLLVGETGSGKSTQVPQFLYKEPWCQRQSVKLESGREVSVGGMIAITQPRRVAATTLANRVAREAGTPLKNGSGRQEGAVGYSVRFDHNVPRGTRIKFLTEGMLLQELLQDPNLRDYSAIIVDEIHERSLDVDLLVGFLKQIVASNKEGRGGIPLKVIIMSATADVDVIKGFFSDISPAGQQEDAVQVLRIKGRQFPVETIHEREPVADITDALVDTVMKIHTQEQFPGDILGFLVGQEGIEEAQKLIEERASALPSNVPKIKVVPLFGQMSNEAQREAFMPAKTHFTRKVVLATNIAETSVTVPGVRYVVDGGKAKVKKYRAQLGMESLLPKPISQSSAVQRRGRAGREGPGKCFRLYTEEGFKGLREVDVPEILRTDVTGAVLTMKARGVQDILNFPLIDSPDLEAMQKAMLHLHFLGAVDEKGAITTMGEKMARLPVPVPLAAVLFWASKPQFDCVLEAVDIISCITSGGDLFVHLQSEEQQEEMEEARKELKRREGDIITYLTTMQRYASENADRTDWCKKRGINGRNMKLALSIRRQLRSMCVNNGLLTEAPPADPQPFEPISPERAEAVIKCFLRGFANKTAVLQPDGSYSTTEGKHTVSIHPSSVLHGKKKEAIMFLEHVYTQKNYGKKVSAIQASWILEPYEERYNSFTR</sequence>
<feature type="domain" description="Helicase ATP-binding" evidence="8">
    <location>
        <begin position="147"/>
        <end position="337"/>
    </location>
</feature>
<evidence type="ECO:0000256" key="3">
    <source>
        <dbReference type="ARBA" id="ARBA00022801"/>
    </source>
</evidence>
<dbReference type="Pfam" id="PF00270">
    <property type="entry name" value="DEAD"/>
    <property type="match status" value="1"/>
</dbReference>
<dbReference type="Gene3D" id="3.40.50.300">
    <property type="entry name" value="P-loop containing nucleotide triphosphate hydrolases"/>
    <property type="match status" value="2"/>
</dbReference>
<dbReference type="CDD" id="cd17917">
    <property type="entry name" value="DEXHc_RHA-like"/>
    <property type="match status" value="1"/>
</dbReference>
<dbReference type="OrthoDB" id="10253254at2759"/>
<dbReference type="EC" id="3.6.4.13" evidence="1"/>
<dbReference type="EMBL" id="JAANYQ010000006">
    <property type="protein sequence ID" value="KAF4123330.1"/>
    <property type="molecule type" value="Genomic_DNA"/>
</dbReference>
<dbReference type="InterPro" id="IPR001650">
    <property type="entry name" value="Helicase_C-like"/>
</dbReference>
<keyword evidence="2" id="KW-0547">Nucleotide-binding</keyword>
<dbReference type="PANTHER" id="PTHR18934:SF118">
    <property type="entry name" value="ATP-DEPENDENT RNA HELICASE DHX33"/>
    <property type="match status" value="1"/>
</dbReference>
<feature type="region of interest" description="Disordered" evidence="7">
    <location>
        <begin position="1"/>
        <end position="131"/>
    </location>
</feature>
<dbReference type="GO" id="GO:0003724">
    <property type="term" value="F:RNA helicase activity"/>
    <property type="evidence" value="ECO:0007669"/>
    <property type="project" value="UniProtKB-EC"/>
</dbReference>
<dbReference type="Pfam" id="PF00271">
    <property type="entry name" value="Helicase_C"/>
    <property type="match status" value="1"/>
</dbReference>
<gene>
    <name evidence="10" type="ORF">GMORB2_6031</name>
</gene>
<dbReference type="FunFam" id="3.40.50.300:FF:000145">
    <property type="entry name" value="probable ATP-dependent RNA helicase DHX40"/>
    <property type="match status" value="1"/>
</dbReference>
<dbReference type="GeneID" id="55972256"/>
<dbReference type="InterPro" id="IPR007502">
    <property type="entry name" value="Helicase-assoc_dom"/>
</dbReference>
<dbReference type="PROSITE" id="PS00690">
    <property type="entry name" value="DEAH_ATP_HELICASE"/>
    <property type="match status" value="1"/>
</dbReference>
<dbReference type="SUPFAM" id="SSF52540">
    <property type="entry name" value="P-loop containing nucleoside triphosphate hydrolases"/>
    <property type="match status" value="1"/>
</dbReference>
<dbReference type="GO" id="GO:1990904">
    <property type="term" value="C:ribonucleoprotein complex"/>
    <property type="evidence" value="ECO:0007669"/>
    <property type="project" value="UniProtKB-ARBA"/>
</dbReference>
<dbReference type="InterPro" id="IPR027417">
    <property type="entry name" value="P-loop_NTPase"/>
</dbReference>
<feature type="domain" description="Helicase C-terminal" evidence="9">
    <location>
        <begin position="368"/>
        <end position="546"/>
    </location>
</feature>
<feature type="compositionally biased region" description="Basic and acidic residues" evidence="7">
    <location>
        <begin position="69"/>
        <end position="131"/>
    </location>
</feature>
<evidence type="ECO:0000256" key="5">
    <source>
        <dbReference type="ARBA" id="ARBA00022840"/>
    </source>
</evidence>
<dbReference type="RefSeq" id="XP_035321982.1">
    <property type="nucleotide sequence ID" value="XM_035468001.1"/>
</dbReference>
<dbReference type="InterPro" id="IPR014001">
    <property type="entry name" value="Helicase_ATP-bd"/>
</dbReference>
<evidence type="ECO:0000256" key="7">
    <source>
        <dbReference type="SAM" id="MobiDB-lite"/>
    </source>
</evidence>
<dbReference type="Pfam" id="PF04408">
    <property type="entry name" value="WHD_HA2"/>
    <property type="match status" value="1"/>
</dbReference>
<keyword evidence="4 10" id="KW-0347">Helicase</keyword>
<dbReference type="InterPro" id="IPR048333">
    <property type="entry name" value="HA2_WH"/>
</dbReference>
<dbReference type="Proteomes" id="UP000749293">
    <property type="component" value="Unassembled WGS sequence"/>
</dbReference>